<proteinExistence type="predicted"/>
<keyword evidence="2" id="KW-1185">Reference proteome</keyword>
<dbReference type="Proteomes" id="UP001597393">
    <property type="component" value="Unassembled WGS sequence"/>
</dbReference>
<sequence>MKWLVMIGFVFAVSDEPQSRPAIVPAKSIAEPLDELVPMLDSLSCKLEGVTKKIEKL</sequence>
<reference evidence="2" key="1">
    <citation type="journal article" date="2019" name="Int. J. Syst. Evol. Microbiol.">
        <title>The Global Catalogue of Microorganisms (GCM) 10K type strain sequencing project: providing services to taxonomists for standard genome sequencing and annotation.</title>
        <authorList>
            <consortium name="The Broad Institute Genomics Platform"/>
            <consortium name="The Broad Institute Genome Sequencing Center for Infectious Disease"/>
            <person name="Wu L."/>
            <person name="Ma J."/>
        </authorList>
    </citation>
    <scope>NUCLEOTIDE SEQUENCE [LARGE SCALE GENOMIC DNA]</scope>
    <source>
        <strain evidence="2">KCTC 42248</strain>
    </source>
</reference>
<name>A0ABW5NMU4_9SPHI</name>
<comment type="caution">
    <text evidence="1">The sequence shown here is derived from an EMBL/GenBank/DDBJ whole genome shotgun (WGS) entry which is preliminary data.</text>
</comment>
<evidence type="ECO:0000313" key="2">
    <source>
        <dbReference type="Proteomes" id="UP001597393"/>
    </source>
</evidence>
<dbReference type="RefSeq" id="WP_380870309.1">
    <property type="nucleotide sequence ID" value="NZ_JBHUMA010000009.1"/>
</dbReference>
<protein>
    <submittedName>
        <fullName evidence="1">Uncharacterized protein</fullName>
    </submittedName>
</protein>
<gene>
    <name evidence="1" type="ORF">ACFSQ3_14520</name>
</gene>
<organism evidence="1 2">
    <name type="scientific">Sphingobacterium corticis</name>
    <dbReference type="NCBI Taxonomy" id="1812823"/>
    <lineage>
        <taxon>Bacteria</taxon>
        <taxon>Pseudomonadati</taxon>
        <taxon>Bacteroidota</taxon>
        <taxon>Sphingobacteriia</taxon>
        <taxon>Sphingobacteriales</taxon>
        <taxon>Sphingobacteriaceae</taxon>
        <taxon>Sphingobacterium</taxon>
    </lineage>
</organism>
<evidence type="ECO:0000313" key="1">
    <source>
        <dbReference type="EMBL" id="MFD2600169.1"/>
    </source>
</evidence>
<dbReference type="EMBL" id="JBHUMA010000009">
    <property type="protein sequence ID" value="MFD2600169.1"/>
    <property type="molecule type" value="Genomic_DNA"/>
</dbReference>
<accession>A0ABW5NMU4</accession>